<proteinExistence type="predicted"/>
<keyword evidence="9" id="KW-1185">Reference proteome</keyword>
<keyword evidence="7" id="KW-1133">Transmembrane helix</keyword>
<keyword evidence="2" id="KW-0328">Glycosyltransferase</keyword>
<gene>
    <name evidence="8" type="ORF">SI7747_09012781</name>
</gene>
<evidence type="ECO:0000256" key="3">
    <source>
        <dbReference type="ARBA" id="ARBA00022679"/>
    </source>
</evidence>
<dbReference type="AlphaFoldDB" id="A0A7I8JAD7"/>
<feature type="compositionally biased region" description="Low complexity" evidence="6">
    <location>
        <begin position="382"/>
        <end position="399"/>
    </location>
</feature>
<protein>
    <submittedName>
        <fullName evidence="8">Uncharacterized protein</fullName>
    </submittedName>
</protein>
<dbReference type="Proteomes" id="UP001189122">
    <property type="component" value="Unassembled WGS sequence"/>
</dbReference>
<dbReference type="InterPro" id="IPR003406">
    <property type="entry name" value="Glyco_trans_14"/>
</dbReference>
<dbReference type="EMBL" id="LR743596">
    <property type="protein sequence ID" value="CAA2627102.1"/>
    <property type="molecule type" value="Genomic_DNA"/>
</dbReference>
<feature type="region of interest" description="Disordered" evidence="6">
    <location>
        <begin position="380"/>
        <end position="420"/>
    </location>
</feature>
<name>A0A7I8JAD7_SPIIN</name>
<evidence type="ECO:0000256" key="1">
    <source>
        <dbReference type="ARBA" id="ARBA00004606"/>
    </source>
</evidence>
<feature type="transmembrane region" description="Helical" evidence="7">
    <location>
        <begin position="20"/>
        <end position="40"/>
    </location>
</feature>
<dbReference type="InterPro" id="IPR044610">
    <property type="entry name" value="GLCAT14A/B/C"/>
</dbReference>
<evidence type="ECO:0000256" key="4">
    <source>
        <dbReference type="ARBA" id="ARBA00023136"/>
    </source>
</evidence>
<evidence type="ECO:0000313" key="9">
    <source>
        <dbReference type="Proteomes" id="UP001189122"/>
    </source>
</evidence>
<accession>A0A7I8JAD7</accession>
<reference evidence="8 9" key="1">
    <citation type="submission" date="2019-12" db="EMBL/GenBank/DDBJ databases">
        <authorList>
            <person name="Scholz U."/>
            <person name="Mascher M."/>
            <person name="Fiebig A."/>
        </authorList>
    </citation>
    <scope>NUCLEOTIDE SEQUENCE</scope>
</reference>
<keyword evidence="5" id="KW-0325">Glycoprotein</keyword>
<organism evidence="8">
    <name type="scientific">Spirodela intermedia</name>
    <name type="common">Intermediate duckweed</name>
    <dbReference type="NCBI Taxonomy" id="51605"/>
    <lineage>
        <taxon>Eukaryota</taxon>
        <taxon>Viridiplantae</taxon>
        <taxon>Streptophyta</taxon>
        <taxon>Embryophyta</taxon>
        <taxon>Tracheophyta</taxon>
        <taxon>Spermatophyta</taxon>
        <taxon>Magnoliopsida</taxon>
        <taxon>Liliopsida</taxon>
        <taxon>Araceae</taxon>
        <taxon>Lemnoideae</taxon>
        <taxon>Spirodela</taxon>
    </lineage>
</organism>
<feature type="region of interest" description="Disordered" evidence="6">
    <location>
        <begin position="39"/>
        <end position="70"/>
    </location>
</feature>
<keyword evidence="3" id="KW-0808">Transferase</keyword>
<sequence>MEKKPPPPQHVQLSQQRTRWLLPLLASLFLSSLLISASTFSSPSSSSSVAPISSSYGGGGGGDRGGHSPLFVEDELRASPRRAPPGSEIPRIAYLISGSAGDGESLRRVLRALYHPLNTYAVHLDLEASAAERMELAAAVRDDPVYARFGNVRVIVKANLVTYRGPTMVANTLHAAAVLLREGGDWDWFVNLSASDYPLVTQDDLLYALSGYPRHLNFIEHTSDIGWKEFHRAKPIIIDPGLHSSQKSDVFWITERRTLPSAFKLFTGSAWMMLSREFMEFCLGGGTTSPDAAHVLRQLPLLPGGLLPHGYLQRGRLPQHDGQPRPPLHLLGQPPRQHPHFLELADLSRMVASNAPFARKFPRDAPVLDKIDADLLRRRRPGASPTAAGGPPATAPAPTCHSFLRRRGLPTSAPAPAPGE</sequence>
<dbReference type="PANTHER" id="PTHR45719">
    <property type="entry name" value="GLYCOSYLTRANSFERASE"/>
    <property type="match status" value="1"/>
</dbReference>
<dbReference type="GO" id="GO:0016020">
    <property type="term" value="C:membrane"/>
    <property type="evidence" value="ECO:0007669"/>
    <property type="project" value="UniProtKB-SubCell"/>
</dbReference>
<feature type="compositionally biased region" description="Low complexity" evidence="6">
    <location>
        <begin position="39"/>
        <end position="55"/>
    </location>
</feature>
<evidence type="ECO:0000256" key="5">
    <source>
        <dbReference type="ARBA" id="ARBA00023180"/>
    </source>
</evidence>
<dbReference type="GO" id="GO:0015020">
    <property type="term" value="F:glucuronosyltransferase activity"/>
    <property type="evidence" value="ECO:0007669"/>
    <property type="project" value="InterPro"/>
</dbReference>
<evidence type="ECO:0000256" key="2">
    <source>
        <dbReference type="ARBA" id="ARBA00022676"/>
    </source>
</evidence>
<dbReference type="Pfam" id="PF02485">
    <property type="entry name" value="Branch"/>
    <property type="match status" value="1"/>
</dbReference>
<evidence type="ECO:0000313" key="8">
    <source>
        <dbReference type="EMBL" id="CAA2627102.1"/>
    </source>
</evidence>
<keyword evidence="7" id="KW-0812">Transmembrane</keyword>
<feature type="region of interest" description="Disordered" evidence="6">
    <location>
        <begin position="313"/>
        <end position="336"/>
    </location>
</feature>
<dbReference type="PANTHER" id="PTHR45719:SF5">
    <property type="entry name" value="BETA-GLUCURONOSYLTRANSFERASE GLCAT14B-LIKE"/>
    <property type="match status" value="1"/>
</dbReference>
<evidence type="ECO:0000256" key="7">
    <source>
        <dbReference type="SAM" id="Phobius"/>
    </source>
</evidence>
<keyword evidence="4 7" id="KW-0472">Membrane</keyword>
<comment type="subcellular location">
    <subcellularLocation>
        <location evidence="1">Membrane</location>
        <topology evidence="1">Single-pass type II membrane protein</topology>
    </subcellularLocation>
</comment>
<dbReference type="EMBL" id="CACRZD030000009">
    <property type="protein sequence ID" value="CAA6666392.1"/>
    <property type="molecule type" value="Genomic_DNA"/>
</dbReference>
<evidence type="ECO:0000256" key="6">
    <source>
        <dbReference type="SAM" id="MobiDB-lite"/>
    </source>
</evidence>